<gene>
    <name evidence="2" type="ORF">H9738_01865</name>
</gene>
<dbReference type="EMBL" id="DXFG01000038">
    <property type="protein sequence ID" value="HIX36605.1"/>
    <property type="molecule type" value="Genomic_DNA"/>
</dbReference>
<sequence>MKSLQDLEKRFLVTTGCFFLISIALLLLPLCGGGETGIEKGIGTLVGILFWVGIMSGCVSYFLMYRKYKEALEKRLPQSRIPSCLRVWGNPVAIGIDILFLIGLIGAVYCNVTIGVNRILDFLSLFITITCFYLHFLATGKVFQYLAQVKIKKGVRENERKADM</sequence>
<proteinExistence type="predicted"/>
<evidence type="ECO:0000313" key="2">
    <source>
        <dbReference type="EMBL" id="HIX36605.1"/>
    </source>
</evidence>
<keyword evidence="1" id="KW-0812">Transmembrane</keyword>
<dbReference type="Proteomes" id="UP000824230">
    <property type="component" value="Unassembled WGS sequence"/>
</dbReference>
<feature type="transmembrane region" description="Helical" evidence="1">
    <location>
        <begin position="85"/>
        <end position="110"/>
    </location>
</feature>
<accession>A0A9D2AM88</accession>
<protein>
    <submittedName>
        <fullName evidence="2">Uncharacterized protein</fullName>
    </submittedName>
</protein>
<keyword evidence="1" id="KW-0472">Membrane</keyword>
<feature type="transmembrane region" description="Helical" evidence="1">
    <location>
        <begin position="12"/>
        <end position="30"/>
    </location>
</feature>
<feature type="transmembrane region" description="Helical" evidence="1">
    <location>
        <begin position="42"/>
        <end position="64"/>
    </location>
</feature>
<keyword evidence="1" id="KW-1133">Transmembrane helix</keyword>
<reference evidence="2" key="2">
    <citation type="submission" date="2021-04" db="EMBL/GenBank/DDBJ databases">
        <authorList>
            <person name="Gilroy R."/>
        </authorList>
    </citation>
    <scope>NUCLEOTIDE SEQUENCE</scope>
    <source>
        <strain evidence="2">ChiHjej12B11-1927</strain>
    </source>
</reference>
<reference evidence="2" key="1">
    <citation type="journal article" date="2021" name="PeerJ">
        <title>Extensive microbial diversity within the chicken gut microbiome revealed by metagenomics and culture.</title>
        <authorList>
            <person name="Gilroy R."/>
            <person name="Ravi A."/>
            <person name="Getino M."/>
            <person name="Pursley I."/>
            <person name="Horton D.L."/>
            <person name="Alikhan N.F."/>
            <person name="Baker D."/>
            <person name="Gharbi K."/>
            <person name="Hall N."/>
            <person name="Watson M."/>
            <person name="Adriaenssens E.M."/>
            <person name="Foster-Nyarko E."/>
            <person name="Jarju S."/>
            <person name="Secka A."/>
            <person name="Antonio M."/>
            <person name="Oren A."/>
            <person name="Chaudhuri R.R."/>
            <person name="La Ragione R."/>
            <person name="Hildebrand F."/>
            <person name="Pallen M.J."/>
        </authorList>
    </citation>
    <scope>NUCLEOTIDE SEQUENCE</scope>
    <source>
        <strain evidence="2">ChiHjej12B11-1927</strain>
    </source>
</reference>
<feature type="transmembrane region" description="Helical" evidence="1">
    <location>
        <begin position="122"/>
        <end position="143"/>
    </location>
</feature>
<organism evidence="2 3">
    <name type="scientific">Candidatus Blautia pullistercoris</name>
    <dbReference type="NCBI Taxonomy" id="2838499"/>
    <lineage>
        <taxon>Bacteria</taxon>
        <taxon>Bacillati</taxon>
        <taxon>Bacillota</taxon>
        <taxon>Clostridia</taxon>
        <taxon>Lachnospirales</taxon>
        <taxon>Lachnospiraceae</taxon>
        <taxon>Blautia</taxon>
    </lineage>
</organism>
<dbReference type="AlphaFoldDB" id="A0A9D2AM88"/>
<evidence type="ECO:0000313" key="3">
    <source>
        <dbReference type="Proteomes" id="UP000824230"/>
    </source>
</evidence>
<evidence type="ECO:0000256" key="1">
    <source>
        <dbReference type="SAM" id="Phobius"/>
    </source>
</evidence>
<comment type="caution">
    <text evidence="2">The sequence shown here is derived from an EMBL/GenBank/DDBJ whole genome shotgun (WGS) entry which is preliminary data.</text>
</comment>
<name>A0A9D2AM88_9FIRM</name>